<dbReference type="RefSeq" id="WP_085792212.1">
    <property type="nucleotide sequence ID" value="NZ_FWFK01000004.1"/>
</dbReference>
<sequence length="332" mass="35491">MKDGIIDGAASVAARATEAIWRRADFAAPVDANLSRTIVLRAPEAIVQGRIGIATDALGWLSALPRQEWFAEDTVALPVRGTVRVTALRRTVEAAHDGDGAFGAATGRRLRYRVLSEVAERDGRITDIWRVTDRAAILDALDLSPERWAAAALAEDADAAPFTPALDVPSAYAGQGARDGPGAEFADLVERAMEGAFALFEGRYAPGAELALPGGRREYGPNAARAFWLGLRAAIPDGRFEVHHRAGLEAPGMCPRVALRWSLTGKHGGWGALRNEVAWPTRSGPGLRTPDAVPGRSIARYARKAFVCAGGSANISLDSCNQTRTTGRRRQH</sequence>
<name>A0A1X6ZGG8_9RHOB</name>
<dbReference type="SUPFAM" id="SSF54427">
    <property type="entry name" value="NTF2-like"/>
    <property type="match status" value="2"/>
</dbReference>
<keyword evidence="2" id="KW-1185">Reference proteome</keyword>
<organism evidence="1 2">
    <name type="scientific">Roseivivax jejudonensis</name>
    <dbReference type="NCBI Taxonomy" id="1529041"/>
    <lineage>
        <taxon>Bacteria</taxon>
        <taxon>Pseudomonadati</taxon>
        <taxon>Pseudomonadota</taxon>
        <taxon>Alphaproteobacteria</taxon>
        <taxon>Rhodobacterales</taxon>
        <taxon>Roseobacteraceae</taxon>
        <taxon>Roseivivax</taxon>
    </lineage>
</organism>
<accession>A0A1X6ZGG8</accession>
<dbReference type="AlphaFoldDB" id="A0A1X6ZGG8"/>
<reference evidence="1 2" key="1">
    <citation type="submission" date="2017-03" db="EMBL/GenBank/DDBJ databases">
        <authorList>
            <person name="Afonso C.L."/>
            <person name="Miller P.J."/>
            <person name="Scott M.A."/>
            <person name="Spackman E."/>
            <person name="Goraichik I."/>
            <person name="Dimitrov K.M."/>
            <person name="Suarez D.L."/>
            <person name="Swayne D.E."/>
        </authorList>
    </citation>
    <scope>NUCLEOTIDE SEQUENCE [LARGE SCALE GENOMIC DNA]</scope>
    <source>
        <strain evidence="1 2">CECT 8625</strain>
    </source>
</reference>
<proteinExistence type="predicted"/>
<gene>
    <name evidence="1" type="ORF">ROJ8625_02532</name>
</gene>
<dbReference type="EMBL" id="FWFK01000004">
    <property type="protein sequence ID" value="SLN50911.1"/>
    <property type="molecule type" value="Genomic_DNA"/>
</dbReference>
<evidence type="ECO:0000313" key="2">
    <source>
        <dbReference type="Proteomes" id="UP000193570"/>
    </source>
</evidence>
<dbReference type="Proteomes" id="UP000193570">
    <property type="component" value="Unassembled WGS sequence"/>
</dbReference>
<dbReference type="OrthoDB" id="2769928at2"/>
<dbReference type="Gene3D" id="3.10.450.50">
    <property type="match status" value="2"/>
</dbReference>
<protein>
    <submittedName>
        <fullName evidence="1">SnoaL-like polyketide cyclase</fullName>
    </submittedName>
</protein>
<evidence type="ECO:0000313" key="1">
    <source>
        <dbReference type="EMBL" id="SLN50911.1"/>
    </source>
</evidence>
<dbReference type="InterPro" id="IPR032710">
    <property type="entry name" value="NTF2-like_dom_sf"/>
</dbReference>